<gene>
    <name evidence="3" type="ORF">AAY42_12465</name>
</gene>
<feature type="domain" description="Cupin type-2" evidence="2">
    <location>
        <begin position="33"/>
        <end position="97"/>
    </location>
</feature>
<protein>
    <recommendedName>
        <fullName evidence="2">Cupin type-2 domain-containing protein</fullName>
    </recommendedName>
</protein>
<dbReference type="InterPro" id="IPR051610">
    <property type="entry name" value="GPI/OXD"/>
</dbReference>
<organism evidence="3 4">
    <name type="scientific">Flagellimonas eckloniae</name>
    <dbReference type="NCBI Taxonomy" id="346185"/>
    <lineage>
        <taxon>Bacteria</taxon>
        <taxon>Pseudomonadati</taxon>
        <taxon>Bacteroidota</taxon>
        <taxon>Flavobacteriia</taxon>
        <taxon>Flavobacteriales</taxon>
        <taxon>Flavobacteriaceae</taxon>
        <taxon>Flagellimonas</taxon>
    </lineage>
</organism>
<dbReference type="EMBL" id="LCTZ01000002">
    <property type="protein sequence ID" value="KQC30595.1"/>
    <property type="molecule type" value="Genomic_DNA"/>
</dbReference>
<dbReference type="AlphaFoldDB" id="A0A0N8WG60"/>
<dbReference type="SUPFAM" id="SSF51182">
    <property type="entry name" value="RmlC-like cupins"/>
    <property type="match status" value="1"/>
</dbReference>
<dbReference type="InterPro" id="IPR011051">
    <property type="entry name" value="RmlC_Cupin_sf"/>
</dbReference>
<dbReference type="STRING" id="346185.AAY42_12465"/>
<accession>A0A0N8WG60</accession>
<proteinExistence type="predicted"/>
<dbReference type="InterPro" id="IPR013096">
    <property type="entry name" value="Cupin_2"/>
</dbReference>
<evidence type="ECO:0000256" key="1">
    <source>
        <dbReference type="ARBA" id="ARBA00022723"/>
    </source>
</evidence>
<keyword evidence="1" id="KW-0479">Metal-binding</keyword>
<dbReference type="Proteomes" id="UP000050827">
    <property type="component" value="Unassembled WGS sequence"/>
</dbReference>
<dbReference type="Gene3D" id="2.60.120.10">
    <property type="entry name" value="Jelly Rolls"/>
    <property type="match status" value="1"/>
</dbReference>
<keyword evidence="4" id="KW-1185">Reference proteome</keyword>
<evidence type="ECO:0000313" key="4">
    <source>
        <dbReference type="Proteomes" id="UP000050827"/>
    </source>
</evidence>
<evidence type="ECO:0000313" key="3">
    <source>
        <dbReference type="EMBL" id="KQC30595.1"/>
    </source>
</evidence>
<comment type="caution">
    <text evidence="3">The sequence shown here is derived from an EMBL/GenBank/DDBJ whole genome shotgun (WGS) entry which is preliminary data.</text>
</comment>
<evidence type="ECO:0000259" key="2">
    <source>
        <dbReference type="Pfam" id="PF07883"/>
    </source>
</evidence>
<reference evidence="3 4" key="1">
    <citation type="submission" date="2015-04" db="EMBL/GenBank/DDBJ databases">
        <title>Complete genome of flavobacterium.</title>
        <authorList>
            <person name="Kwon Y.M."/>
            <person name="Kim S.-J."/>
        </authorList>
    </citation>
    <scope>NUCLEOTIDE SEQUENCE [LARGE SCALE GENOMIC DNA]</scope>
    <source>
        <strain evidence="3 4">DK169</strain>
    </source>
</reference>
<sequence>MKGEPTAHLSGLKRVFIKNKNTDFKLTQFAHGMFAPGEICELHAHQTMDEFFYFIRGTGIYKVNGEEITLKPGTFLRIPAKSQHELINKGKSDLEFVYFGIALD</sequence>
<dbReference type="PANTHER" id="PTHR35848:SF6">
    <property type="entry name" value="CUPIN TYPE-2 DOMAIN-CONTAINING PROTEIN"/>
    <property type="match status" value="1"/>
</dbReference>
<name>A0A0N8WG60_9FLAO</name>
<dbReference type="InterPro" id="IPR014710">
    <property type="entry name" value="RmlC-like_jellyroll"/>
</dbReference>
<dbReference type="GO" id="GO:0046872">
    <property type="term" value="F:metal ion binding"/>
    <property type="evidence" value="ECO:0007669"/>
    <property type="project" value="UniProtKB-KW"/>
</dbReference>
<dbReference type="PANTHER" id="PTHR35848">
    <property type="entry name" value="OXALATE-BINDING PROTEIN"/>
    <property type="match status" value="1"/>
</dbReference>
<dbReference type="Pfam" id="PF07883">
    <property type="entry name" value="Cupin_2"/>
    <property type="match status" value="1"/>
</dbReference>